<dbReference type="Gene3D" id="1.10.800.10">
    <property type="entry name" value="Aromatic amino acid hydroxylase"/>
    <property type="match status" value="1"/>
</dbReference>
<evidence type="ECO:0000256" key="7">
    <source>
        <dbReference type="ARBA" id="ARBA00022723"/>
    </source>
</evidence>
<evidence type="ECO:0000313" key="14">
    <source>
        <dbReference type="EMBL" id="QQQ19419.1"/>
    </source>
</evidence>
<dbReference type="NCBIfam" id="TIGR01267">
    <property type="entry name" value="Phe4hydrox_mono"/>
    <property type="match status" value="1"/>
</dbReference>
<dbReference type="InterPro" id="IPR019774">
    <property type="entry name" value="Aromatic-AA_hydroxylase_C"/>
</dbReference>
<evidence type="ECO:0000256" key="1">
    <source>
        <dbReference type="ARBA" id="ARBA00001060"/>
    </source>
</evidence>
<dbReference type="NCBIfam" id="NF008877">
    <property type="entry name" value="PRK11913.1-2"/>
    <property type="match status" value="1"/>
</dbReference>
<dbReference type="EC" id="1.14.16.1" evidence="5"/>
<evidence type="ECO:0000256" key="9">
    <source>
        <dbReference type="ARBA" id="ARBA00023004"/>
    </source>
</evidence>
<keyword evidence="11" id="KW-0585">Phenylalanine catabolism</keyword>
<keyword evidence="8 14" id="KW-0560">Oxidoreductase</keyword>
<evidence type="ECO:0000256" key="3">
    <source>
        <dbReference type="ARBA" id="ARBA00005088"/>
    </source>
</evidence>
<dbReference type="GO" id="GO:0004505">
    <property type="term" value="F:phenylalanine 4-monooxygenase activity"/>
    <property type="evidence" value="ECO:0007669"/>
    <property type="project" value="UniProtKB-EC"/>
</dbReference>
<dbReference type="SUPFAM" id="SSF56534">
    <property type="entry name" value="Aromatic aminoacid monoxygenases, catalytic and oligomerization domains"/>
    <property type="match status" value="1"/>
</dbReference>
<accession>A0ABX7BP98</accession>
<dbReference type="Proteomes" id="UP000595448">
    <property type="component" value="Chromosome"/>
</dbReference>
<feature type="domain" description="Biopterin-dependent aromatic amino acid hydroxylase family profile" evidence="13">
    <location>
        <begin position="1"/>
        <end position="291"/>
    </location>
</feature>
<evidence type="ECO:0000256" key="4">
    <source>
        <dbReference type="ARBA" id="ARBA00009712"/>
    </source>
</evidence>
<dbReference type="Pfam" id="PF00351">
    <property type="entry name" value="Biopterin_H"/>
    <property type="match status" value="1"/>
</dbReference>
<evidence type="ECO:0000256" key="12">
    <source>
        <dbReference type="ARBA" id="ARBA00029922"/>
    </source>
</evidence>
<comment type="similarity">
    <text evidence="4">Belongs to the biopterin-dependent aromatic amino acid hydroxylase family.</text>
</comment>
<keyword evidence="10" id="KW-0503">Monooxygenase</keyword>
<evidence type="ECO:0000256" key="8">
    <source>
        <dbReference type="ARBA" id="ARBA00023002"/>
    </source>
</evidence>
<keyword evidence="15" id="KW-1185">Reference proteome</keyword>
<name>A0ABX7BP98_9CAUL</name>
<keyword evidence="7" id="KW-0479">Metal-binding</keyword>
<evidence type="ECO:0000313" key="15">
    <source>
        <dbReference type="Proteomes" id="UP000595448"/>
    </source>
</evidence>
<dbReference type="EMBL" id="CP067977">
    <property type="protein sequence ID" value="QQQ19419.1"/>
    <property type="molecule type" value="Genomic_DNA"/>
</dbReference>
<comment type="catalytic activity">
    <reaction evidence="1">
        <text>(6R)-L-erythro-5,6,7,8-tetrahydrobiopterin + L-phenylalanine + O2 = (4aS,6R)-4a-hydroxy-L-erythro-5,6,7,8-tetrahydrobiopterin + L-tyrosine</text>
        <dbReference type="Rhea" id="RHEA:20273"/>
        <dbReference type="ChEBI" id="CHEBI:15379"/>
        <dbReference type="ChEBI" id="CHEBI:15642"/>
        <dbReference type="ChEBI" id="CHEBI:58095"/>
        <dbReference type="ChEBI" id="CHEBI:58315"/>
        <dbReference type="ChEBI" id="CHEBI:59560"/>
        <dbReference type="EC" id="1.14.16.1"/>
    </reaction>
</comment>
<sequence length="291" mass="32460">MSDFEHVFQEPPPGAAADWTIPQDWEAYTAVEHQTWDTLYARQMTILPGRAADAFMNGLKALDLNTGGIPDFSVMNPKLQALTGWTVVCVPGLVPDAVFFDHLANKRFPSGQFIRKPDQLDYLQEPDIFHDVFGHVPMLTDPDFAAYMQAYGQGGQRAASLGMLAHLARLYWYTVEFGLMETAKGLRIYGAGIVSSATESVFAVEDPSPNRIGFDLERVMRTLYRIDDFQQVYFVIPSIEALKDETLKDFAPVYERLKGTTDIAIDAVLPTDRVFTRGTQAYAARGGRFAA</sequence>
<dbReference type="PANTHER" id="PTHR11473:SF24">
    <property type="entry name" value="PHENYLALANINE-4-HYDROXYLASE"/>
    <property type="match status" value="1"/>
</dbReference>
<dbReference type="InterPro" id="IPR018301">
    <property type="entry name" value="ArAA_hydroxylase_Fe/CU_BS"/>
</dbReference>
<evidence type="ECO:0000259" key="13">
    <source>
        <dbReference type="PROSITE" id="PS51410"/>
    </source>
</evidence>
<protein>
    <recommendedName>
        <fullName evidence="6">Phenylalanine-4-hydroxylase</fullName>
        <ecNumber evidence="5">1.14.16.1</ecNumber>
    </recommendedName>
    <alternativeName>
        <fullName evidence="12">Phe-4-monooxygenase</fullName>
    </alternativeName>
</protein>
<dbReference type="RefSeq" id="WP_201103770.1">
    <property type="nucleotide sequence ID" value="NZ_CP067977.1"/>
</dbReference>
<keyword evidence="9" id="KW-0408">Iron</keyword>
<comment type="pathway">
    <text evidence="3">Amino-acid degradation; L-phenylalanine degradation; acetoacetate and fumarate from L-phenylalanine: step 1/6.</text>
</comment>
<proteinExistence type="inferred from homology"/>
<dbReference type="PROSITE" id="PS00367">
    <property type="entry name" value="BH4_AAA_HYDROXYL_1"/>
    <property type="match status" value="1"/>
</dbReference>
<dbReference type="CDD" id="cd03348">
    <property type="entry name" value="pro_PheOH"/>
    <property type="match status" value="1"/>
</dbReference>
<dbReference type="PANTHER" id="PTHR11473">
    <property type="entry name" value="AROMATIC AMINO ACID HYDROXYLASE"/>
    <property type="match status" value="1"/>
</dbReference>
<dbReference type="PRINTS" id="PR00372">
    <property type="entry name" value="FYWHYDRXLASE"/>
</dbReference>
<dbReference type="InterPro" id="IPR001273">
    <property type="entry name" value="ArAA_hydroxylase"/>
</dbReference>
<dbReference type="InterPro" id="IPR036951">
    <property type="entry name" value="ArAA_hydroxylase_sf"/>
</dbReference>
<evidence type="ECO:0000256" key="11">
    <source>
        <dbReference type="ARBA" id="ARBA00023232"/>
    </source>
</evidence>
<dbReference type="InterPro" id="IPR005960">
    <property type="entry name" value="Phe-4-hydroxylase_mono"/>
</dbReference>
<evidence type="ECO:0000256" key="10">
    <source>
        <dbReference type="ARBA" id="ARBA00023033"/>
    </source>
</evidence>
<evidence type="ECO:0000256" key="6">
    <source>
        <dbReference type="ARBA" id="ARBA00020276"/>
    </source>
</evidence>
<dbReference type="InterPro" id="IPR036329">
    <property type="entry name" value="Aro-AA_hydroxylase_C_sf"/>
</dbReference>
<reference evidence="14 15" key="1">
    <citation type="submission" date="2021-01" db="EMBL/GenBank/DDBJ databases">
        <title>Brevundimonas vitis sp. nov., an bacterium isolated from grape (Vitis vinifera).</title>
        <authorList>
            <person name="Jiang L."/>
            <person name="Lee J."/>
        </authorList>
    </citation>
    <scope>NUCLEOTIDE SEQUENCE [LARGE SCALE GENOMIC DNA]</scope>
    <source>
        <strain evidence="14 15">GRTSA-9</strain>
    </source>
</reference>
<evidence type="ECO:0000256" key="2">
    <source>
        <dbReference type="ARBA" id="ARBA00001954"/>
    </source>
</evidence>
<gene>
    <name evidence="14" type="ORF">JIP62_04775</name>
</gene>
<organism evidence="14 15">
    <name type="scientific">Brevundimonas vitisensis</name>
    <dbReference type="NCBI Taxonomy" id="2800818"/>
    <lineage>
        <taxon>Bacteria</taxon>
        <taxon>Pseudomonadati</taxon>
        <taxon>Pseudomonadota</taxon>
        <taxon>Alphaproteobacteria</taxon>
        <taxon>Caulobacterales</taxon>
        <taxon>Caulobacteraceae</taxon>
        <taxon>Brevundimonas</taxon>
    </lineage>
</organism>
<dbReference type="PROSITE" id="PS51410">
    <property type="entry name" value="BH4_AAA_HYDROXYL_2"/>
    <property type="match status" value="1"/>
</dbReference>
<evidence type="ECO:0000256" key="5">
    <source>
        <dbReference type="ARBA" id="ARBA00011995"/>
    </source>
</evidence>
<comment type="cofactor">
    <cofactor evidence="2">
        <name>Fe(2+)</name>
        <dbReference type="ChEBI" id="CHEBI:29033"/>
    </cofactor>
</comment>